<dbReference type="EMBL" id="JBHSPT010000060">
    <property type="protein sequence ID" value="MFC6058534.1"/>
    <property type="molecule type" value="Genomic_DNA"/>
</dbReference>
<gene>
    <name evidence="1" type="ORF">ACFP50_24760</name>
</gene>
<evidence type="ECO:0000313" key="1">
    <source>
        <dbReference type="EMBL" id="MFC6058534.1"/>
    </source>
</evidence>
<dbReference type="Proteomes" id="UP001596242">
    <property type="component" value="Unassembled WGS sequence"/>
</dbReference>
<evidence type="ECO:0000313" key="2">
    <source>
        <dbReference type="Proteomes" id="UP001596242"/>
    </source>
</evidence>
<keyword evidence="2" id="KW-1185">Reference proteome</keyword>
<comment type="caution">
    <text evidence="1">The sequence shown here is derived from an EMBL/GenBank/DDBJ whole genome shotgun (WGS) entry which is preliminary data.</text>
</comment>
<proteinExistence type="predicted"/>
<organism evidence="1 2">
    <name type="scientific">Streptomyces pratens</name>
    <dbReference type="NCBI Taxonomy" id="887456"/>
    <lineage>
        <taxon>Bacteria</taxon>
        <taxon>Bacillati</taxon>
        <taxon>Actinomycetota</taxon>
        <taxon>Actinomycetes</taxon>
        <taxon>Kitasatosporales</taxon>
        <taxon>Streptomycetaceae</taxon>
        <taxon>Streptomyces</taxon>
    </lineage>
</organism>
<protein>
    <submittedName>
        <fullName evidence="1">Uncharacterized protein</fullName>
    </submittedName>
</protein>
<accession>A0ABW1M3V9</accession>
<sequence>MPHAAVTAPERFACLALLIPPTAWETRPAQAAAYRRLADFAESGGPQAVTTALAAPPVPTSVADAPGYPPTLCPVSQGPAHH</sequence>
<dbReference type="RefSeq" id="WP_386401361.1">
    <property type="nucleotide sequence ID" value="NZ_JBHSPT010000060.1"/>
</dbReference>
<name>A0ABW1M3V9_9ACTN</name>
<reference evidence="2" key="1">
    <citation type="journal article" date="2019" name="Int. J. Syst. Evol. Microbiol.">
        <title>The Global Catalogue of Microorganisms (GCM) 10K type strain sequencing project: providing services to taxonomists for standard genome sequencing and annotation.</title>
        <authorList>
            <consortium name="The Broad Institute Genomics Platform"/>
            <consortium name="The Broad Institute Genome Sequencing Center for Infectious Disease"/>
            <person name="Wu L."/>
            <person name="Ma J."/>
        </authorList>
    </citation>
    <scope>NUCLEOTIDE SEQUENCE [LARGE SCALE GENOMIC DNA]</scope>
    <source>
        <strain evidence="2">JCM 12763</strain>
    </source>
</reference>